<dbReference type="SUPFAM" id="SSF47769">
    <property type="entry name" value="SAM/Pointed domain"/>
    <property type="match status" value="1"/>
</dbReference>
<keyword evidence="2 3" id="KW-0238">DNA-binding</keyword>
<feature type="compositionally biased region" description="Low complexity" evidence="4">
    <location>
        <begin position="152"/>
        <end position="161"/>
    </location>
</feature>
<dbReference type="Gene3D" id="1.10.150.50">
    <property type="entry name" value="Transcription Factor, Ets-1"/>
    <property type="match status" value="1"/>
</dbReference>
<evidence type="ECO:0000313" key="7">
    <source>
        <dbReference type="Proteomes" id="UP000694888"/>
    </source>
</evidence>
<feature type="compositionally biased region" description="Low complexity" evidence="4">
    <location>
        <begin position="362"/>
        <end position="372"/>
    </location>
</feature>
<dbReference type="SMART" id="SM00251">
    <property type="entry name" value="SAM_PNT"/>
    <property type="match status" value="1"/>
</dbReference>
<accession>A0ABM1VS71</accession>
<dbReference type="SMART" id="SM00413">
    <property type="entry name" value="ETS"/>
    <property type="match status" value="1"/>
</dbReference>
<name>A0ABM1VS71_APLCA</name>
<evidence type="ECO:0000256" key="1">
    <source>
        <dbReference type="ARBA" id="ARBA00005562"/>
    </source>
</evidence>
<keyword evidence="7" id="KW-1185">Reference proteome</keyword>
<dbReference type="SUPFAM" id="SSF46785">
    <property type="entry name" value="Winged helix' DNA-binding domain"/>
    <property type="match status" value="1"/>
</dbReference>
<protein>
    <submittedName>
        <fullName evidence="8">Probable serine/threonine-protein kinase DDB_G0282963</fullName>
    </submittedName>
</protein>
<dbReference type="PRINTS" id="PR00454">
    <property type="entry name" value="ETSDOMAIN"/>
</dbReference>
<dbReference type="Pfam" id="PF00178">
    <property type="entry name" value="Ets"/>
    <property type="match status" value="1"/>
</dbReference>
<feature type="domain" description="PNT" evidence="6">
    <location>
        <begin position="399"/>
        <end position="486"/>
    </location>
</feature>
<reference evidence="8" key="1">
    <citation type="submission" date="2025-08" db="UniProtKB">
        <authorList>
            <consortium name="RefSeq"/>
        </authorList>
    </citation>
    <scope>IDENTIFICATION</scope>
</reference>
<keyword evidence="8" id="KW-0808">Transferase</keyword>
<dbReference type="Pfam" id="PF02198">
    <property type="entry name" value="SAM_PNT"/>
    <property type="match status" value="1"/>
</dbReference>
<evidence type="ECO:0000313" key="8">
    <source>
        <dbReference type="RefSeq" id="XP_035825263.1"/>
    </source>
</evidence>
<feature type="region of interest" description="Disordered" evidence="4">
    <location>
        <begin position="150"/>
        <end position="223"/>
    </location>
</feature>
<organism evidence="7 8">
    <name type="scientific">Aplysia californica</name>
    <name type="common">California sea hare</name>
    <dbReference type="NCBI Taxonomy" id="6500"/>
    <lineage>
        <taxon>Eukaryota</taxon>
        <taxon>Metazoa</taxon>
        <taxon>Spiralia</taxon>
        <taxon>Lophotrochozoa</taxon>
        <taxon>Mollusca</taxon>
        <taxon>Gastropoda</taxon>
        <taxon>Heterobranchia</taxon>
        <taxon>Euthyneura</taxon>
        <taxon>Tectipleura</taxon>
        <taxon>Aplysiida</taxon>
        <taxon>Aplysioidea</taxon>
        <taxon>Aplysiidae</taxon>
        <taxon>Aplysia</taxon>
    </lineage>
</organism>
<dbReference type="InterPro" id="IPR046328">
    <property type="entry name" value="ETS_fam"/>
</dbReference>
<sequence length="783" mass="87125">MPSASPMYTFSSEFTEAATASMLHQDTRTKFQQTGSEDLPALTLQVLSEGDSNNNNRNIDGISNNNSCSNNSSPMHCNSGGGRVDGGGCAVDSNTIPYNPFKCLSAMAEQTFESPHSLTTLKCCSASPPVLLNNGTLNSSIRQGSNVVAVDNKGNNSNNNNPQRVRRGGGGGERGGRGGESGGGRRIGVNTPITTNTNASSSLSSSLHAHHNSHRQYDQQQQPHLLQQYQPCDATNNAKRLSFFSSSSPSPSLLSSPGSSSSSPSLSPSSSSASCCLYAPDTNQQAPSGCYSDFLNTDHPSEYYSKTQQHPNETSRVNEFASAVNNSESPFSPCASPCSGSNNNSNNNNNNSYNNDSHKNNNENTNNNSSNSHFFDKSPVEEDMKVVGSKKDFSLCAVSDQALEDDENLLSWTRRHPEGWTSSEVLDWLFYVAQEHCQDMQELRGENFQGITGSQLCQMGLEDFTKLEPKFGAVLFEVFKKLLCDAVFRKPIDMGDPLSSPCPQFSPHSPMLCHSPRHQTPSQHSTTLQQNQHQQQHQSYHFHHQHHHHHQQQQHHGRPPPPMYGMPCVSSGMDSGNGVSGTEMFFKEEQGTTMLSNGNIDITSYDFDLDDSPCIPNGHCPEQYQNDYGMYPVQYPQSMPIHHATSGFHPPSYPAQLPRRRPGRPRVKGILEEGRTAKEKKVKSQHLWEFIYETLMNPLYNPQYLRWENQRDGVFRFMQSEAVAQLWGSRKNNENMTYEKLSRAMRHYYKRGILERVEGRRLVYKFSLKAMDKVREKRSNSSS</sequence>
<dbReference type="GeneID" id="101860736"/>
<feature type="compositionally biased region" description="Gly residues" evidence="4">
    <location>
        <begin position="168"/>
        <end position="186"/>
    </location>
</feature>
<dbReference type="InterPro" id="IPR003118">
    <property type="entry name" value="Pointed_dom"/>
</dbReference>
<dbReference type="PANTHER" id="PTHR11849">
    <property type="entry name" value="ETS"/>
    <property type="match status" value="1"/>
</dbReference>
<dbReference type="PANTHER" id="PTHR11849:SF190">
    <property type="entry name" value="ETS-DOMAIN PROTEIN"/>
    <property type="match status" value="1"/>
</dbReference>
<dbReference type="Gene3D" id="1.10.10.10">
    <property type="entry name" value="Winged helix-like DNA-binding domain superfamily/Winged helix DNA-binding domain"/>
    <property type="match status" value="1"/>
</dbReference>
<feature type="domain" description="ETS" evidence="5">
    <location>
        <begin position="685"/>
        <end position="767"/>
    </location>
</feature>
<feature type="region of interest" description="Disordered" evidence="4">
    <location>
        <begin position="500"/>
        <end position="572"/>
    </location>
</feature>
<evidence type="ECO:0000259" key="6">
    <source>
        <dbReference type="PROSITE" id="PS51433"/>
    </source>
</evidence>
<keyword evidence="3" id="KW-0539">Nucleus</keyword>
<feature type="compositionally biased region" description="Low complexity" evidence="4">
    <location>
        <begin position="529"/>
        <end position="539"/>
    </location>
</feature>
<dbReference type="RefSeq" id="XP_035825263.1">
    <property type="nucleotide sequence ID" value="XM_035969370.1"/>
</dbReference>
<evidence type="ECO:0000259" key="5">
    <source>
        <dbReference type="PROSITE" id="PS50061"/>
    </source>
</evidence>
<proteinExistence type="inferred from homology"/>
<evidence type="ECO:0000256" key="3">
    <source>
        <dbReference type="RuleBase" id="RU004019"/>
    </source>
</evidence>
<feature type="compositionally biased region" description="Basic residues" evidence="4">
    <location>
        <begin position="540"/>
        <end position="558"/>
    </location>
</feature>
<dbReference type="PROSITE" id="PS50061">
    <property type="entry name" value="ETS_DOMAIN_3"/>
    <property type="match status" value="1"/>
</dbReference>
<keyword evidence="8" id="KW-0418">Kinase</keyword>
<dbReference type="InterPro" id="IPR036388">
    <property type="entry name" value="WH-like_DNA-bd_sf"/>
</dbReference>
<dbReference type="Proteomes" id="UP000694888">
    <property type="component" value="Unplaced"/>
</dbReference>
<dbReference type="InterPro" id="IPR000418">
    <property type="entry name" value="Ets_dom"/>
</dbReference>
<dbReference type="InterPro" id="IPR013761">
    <property type="entry name" value="SAM/pointed_sf"/>
</dbReference>
<gene>
    <name evidence="8" type="primary">LOC101860736</name>
</gene>
<evidence type="ECO:0000256" key="4">
    <source>
        <dbReference type="SAM" id="MobiDB-lite"/>
    </source>
</evidence>
<feature type="region of interest" description="Disordered" evidence="4">
    <location>
        <begin position="243"/>
        <end position="266"/>
    </location>
</feature>
<evidence type="ECO:0000256" key="2">
    <source>
        <dbReference type="ARBA" id="ARBA00023125"/>
    </source>
</evidence>
<feature type="compositionally biased region" description="Polar residues" evidence="4">
    <location>
        <begin position="518"/>
        <end position="528"/>
    </location>
</feature>
<comment type="similarity">
    <text evidence="1 3">Belongs to the ETS family.</text>
</comment>
<dbReference type="GO" id="GO:0016301">
    <property type="term" value="F:kinase activity"/>
    <property type="evidence" value="ECO:0007669"/>
    <property type="project" value="UniProtKB-KW"/>
</dbReference>
<feature type="compositionally biased region" description="Low complexity" evidence="4">
    <location>
        <begin position="336"/>
        <end position="355"/>
    </location>
</feature>
<feature type="region of interest" description="Disordered" evidence="4">
    <location>
        <begin position="333"/>
        <end position="376"/>
    </location>
</feature>
<dbReference type="PROSITE" id="PS51433">
    <property type="entry name" value="PNT"/>
    <property type="match status" value="1"/>
</dbReference>
<dbReference type="InterPro" id="IPR036390">
    <property type="entry name" value="WH_DNA-bd_sf"/>
</dbReference>
<comment type="subcellular location">
    <subcellularLocation>
        <location evidence="3">Nucleus</location>
    </subcellularLocation>
</comment>
<feature type="compositionally biased region" description="Low complexity" evidence="4">
    <location>
        <begin position="198"/>
        <end position="207"/>
    </location>
</feature>